<dbReference type="EnsemblPlants" id="MELO3C027569.2.1">
    <property type="protein sequence ID" value="MELO3C027569.2.1"/>
    <property type="gene ID" value="MELO3C027569.2"/>
</dbReference>
<sequence length="34" mass="4325">MRMPKKLNKLEVYKKRRLKMFTMKRRLEENKNVS</sequence>
<reference evidence="1" key="1">
    <citation type="submission" date="2023-03" db="UniProtKB">
        <authorList>
            <consortium name="EnsemblPlants"/>
        </authorList>
    </citation>
    <scope>IDENTIFICATION</scope>
</reference>
<dbReference type="Gramene" id="MELO3C027569.2.1">
    <property type="protein sequence ID" value="MELO3C027569.2.1"/>
    <property type="gene ID" value="MELO3C027569.2"/>
</dbReference>
<name>A0A9I9E1R7_CUCME</name>
<proteinExistence type="predicted"/>
<evidence type="ECO:0000313" key="1">
    <source>
        <dbReference type="EnsemblPlants" id="MELO3C027569.2.1"/>
    </source>
</evidence>
<organism evidence="1">
    <name type="scientific">Cucumis melo</name>
    <name type="common">Muskmelon</name>
    <dbReference type="NCBI Taxonomy" id="3656"/>
    <lineage>
        <taxon>Eukaryota</taxon>
        <taxon>Viridiplantae</taxon>
        <taxon>Streptophyta</taxon>
        <taxon>Embryophyta</taxon>
        <taxon>Tracheophyta</taxon>
        <taxon>Spermatophyta</taxon>
        <taxon>Magnoliopsida</taxon>
        <taxon>eudicotyledons</taxon>
        <taxon>Gunneridae</taxon>
        <taxon>Pentapetalae</taxon>
        <taxon>rosids</taxon>
        <taxon>fabids</taxon>
        <taxon>Cucurbitales</taxon>
        <taxon>Cucurbitaceae</taxon>
        <taxon>Benincaseae</taxon>
        <taxon>Cucumis</taxon>
    </lineage>
</organism>
<dbReference type="AlphaFoldDB" id="A0A9I9E1R7"/>
<protein>
    <submittedName>
        <fullName evidence="1">Uncharacterized protein</fullName>
    </submittedName>
</protein>
<accession>A0A9I9E1R7</accession>